<dbReference type="EMBL" id="JTDY01000667">
    <property type="protein sequence ID" value="KOB76287.1"/>
    <property type="molecule type" value="Genomic_DNA"/>
</dbReference>
<keyword evidence="2" id="KW-1185">Reference proteome</keyword>
<dbReference type="AlphaFoldDB" id="A0A0L7LLG5"/>
<reference evidence="1 2" key="1">
    <citation type="journal article" date="2015" name="Genome Biol. Evol.">
        <title>The genome of winter moth (Operophtera brumata) provides a genomic perspective on sexual dimorphism and phenology.</title>
        <authorList>
            <person name="Derks M.F."/>
            <person name="Smit S."/>
            <person name="Salis L."/>
            <person name="Schijlen E."/>
            <person name="Bossers A."/>
            <person name="Mateman C."/>
            <person name="Pijl A.S."/>
            <person name="de Ridder D."/>
            <person name="Groenen M.A."/>
            <person name="Visser M.E."/>
            <person name="Megens H.J."/>
        </authorList>
    </citation>
    <scope>NUCLEOTIDE SEQUENCE [LARGE SCALE GENOMIC DNA]</scope>
    <source>
        <strain evidence="1">WM2013NL</strain>
        <tissue evidence="1">Head and thorax</tissue>
    </source>
</reference>
<comment type="caution">
    <text evidence="1">The sequence shown here is derived from an EMBL/GenBank/DDBJ whole genome shotgun (WGS) entry which is preliminary data.</text>
</comment>
<protein>
    <submittedName>
        <fullName evidence="1">Ankyrin repeat and zinc finger domain-containing protein 1</fullName>
    </submittedName>
</protein>
<proteinExistence type="predicted"/>
<gene>
    <name evidence="1" type="ORF">OBRU01_05942</name>
</gene>
<accession>A0A0L7LLG5</accession>
<dbReference type="STRING" id="104452.A0A0L7LLG5"/>
<evidence type="ECO:0000313" key="1">
    <source>
        <dbReference type="EMBL" id="KOB76287.1"/>
    </source>
</evidence>
<organism evidence="1 2">
    <name type="scientific">Operophtera brumata</name>
    <name type="common">Winter moth</name>
    <name type="synonym">Phalaena brumata</name>
    <dbReference type="NCBI Taxonomy" id="104452"/>
    <lineage>
        <taxon>Eukaryota</taxon>
        <taxon>Metazoa</taxon>
        <taxon>Ecdysozoa</taxon>
        <taxon>Arthropoda</taxon>
        <taxon>Hexapoda</taxon>
        <taxon>Insecta</taxon>
        <taxon>Pterygota</taxon>
        <taxon>Neoptera</taxon>
        <taxon>Endopterygota</taxon>
        <taxon>Lepidoptera</taxon>
        <taxon>Glossata</taxon>
        <taxon>Ditrysia</taxon>
        <taxon>Geometroidea</taxon>
        <taxon>Geometridae</taxon>
        <taxon>Larentiinae</taxon>
        <taxon>Operophtera</taxon>
    </lineage>
</organism>
<dbReference type="Proteomes" id="UP000037510">
    <property type="component" value="Unassembled WGS sequence"/>
</dbReference>
<sequence length="114" mass="12773">MSSQTAPIKPKSLKVYYHDDFARITTGLRIASCMIAESYNIVDEQSVLKRLSALTLNGPSDGNTCSCCGIGPFESRQQQIAHYKNHWHTHNLKRKLFGKTALTMGQFNSRIGKL</sequence>
<name>A0A0L7LLG5_OPEBR</name>
<evidence type="ECO:0000313" key="2">
    <source>
        <dbReference type="Proteomes" id="UP000037510"/>
    </source>
</evidence>